<feature type="domain" description="Glycosyl transferase family 1" evidence="3">
    <location>
        <begin position="208"/>
        <end position="356"/>
    </location>
</feature>
<sequence length="421" mass="44500">MRIAMVSEHASPLAALGGEDAGGQNVHVAELSLALARRGHEVVVYTRRTDGDAPEEAALGPGVRVRHVAAGPPVEIGKDDLLPHMPEFARRLRAAWARDAPDVVHAHFWMSGAAALHAARDTGVAVVQTFHALGVTKRRHQGAADTSPPERIAAERSVALGAALVLATSTEEQRELRSWGVDPARIRVVPCGVDPERFTPQGPCAPRGERPRLVSLGRLVPRKGVDTVIRALPAVPDAELLVAGGPDAAALRTDPEAVRLHRIARETGVADRVRFLGRVAREDVPALLRSADAAVNVPWYEPFGMSTVEAMACGVPVVASDVGGHRDTVVHEVTGLLVPPRDPGALGAHLRFLLGDVVAAESYGIAGADRVAARFSWEAVARGTEECYTEALRLAGRPLLVPEQAPSRPHALAAPNSPGGE</sequence>
<evidence type="ECO:0000259" key="3">
    <source>
        <dbReference type="Pfam" id="PF00534"/>
    </source>
</evidence>
<name>A0ABY4KWC7_THEAE</name>
<protein>
    <submittedName>
        <fullName evidence="5">Glycosyltransferase family 1 protein</fullName>
    </submittedName>
</protein>
<dbReference type="EMBL" id="CP051627">
    <property type="protein sequence ID" value="UPT19738.1"/>
    <property type="molecule type" value="Genomic_DNA"/>
</dbReference>
<dbReference type="InterPro" id="IPR028098">
    <property type="entry name" value="Glyco_trans_4-like_N"/>
</dbReference>
<feature type="domain" description="Glycosyltransferase subfamily 4-like N-terminal" evidence="4">
    <location>
        <begin position="22"/>
        <end position="197"/>
    </location>
</feature>
<evidence type="ECO:0000256" key="1">
    <source>
        <dbReference type="ARBA" id="ARBA00022676"/>
    </source>
</evidence>
<dbReference type="RefSeq" id="WP_248591964.1">
    <property type="nucleotide sequence ID" value="NZ_BAABEB010000035.1"/>
</dbReference>
<reference evidence="5 6" key="1">
    <citation type="submission" date="2020-04" db="EMBL/GenBank/DDBJ databases">
        <title>Thermobifida alba genome sequencing and assembly.</title>
        <authorList>
            <person name="Luzics S."/>
            <person name="Horvath B."/>
            <person name="Nagy I."/>
            <person name="Toth A."/>
            <person name="Nagy I."/>
            <person name="Kukolya J."/>
        </authorList>
    </citation>
    <scope>NUCLEOTIDE SEQUENCE [LARGE SCALE GENOMIC DNA]</scope>
    <source>
        <strain evidence="5 6">DSM 43795</strain>
    </source>
</reference>
<keyword evidence="2" id="KW-0808">Transferase</keyword>
<dbReference type="SUPFAM" id="SSF53756">
    <property type="entry name" value="UDP-Glycosyltransferase/glycogen phosphorylase"/>
    <property type="match status" value="1"/>
</dbReference>
<gene>
    <name evidence="5" type="ORF">FOF52_01125</name>
</gene>
<evidence type="ECO:0000313" key="6">
    <source>
        <dbReference type="Proteomes" id="UP000832041"/>
    </source>
</evidence>
<dbReference type="PANTHER" id="PTHR45947">
    <property type="entry name" value="SULFOQUINOVOSYL TRANSFERASE SQD2"/>
    <property type="match status" value="1"/>
</dbReference>
<dbReference type="Proteomes" id="UP000832041">
    <property type="component" value="Chromosome"/>
</dbReference>
<evidence type="ECO:0000313" key="5">
    <source>
        <dbReference type="EMBL" id="UPT19738.1"/>
    </source>
</evidence>
<dbReference type="Pfam" id="PF13439">
    <property type="entry name" value="Glyco_transf_4"/>
    <property type="match status" value="1"/>
</dbReference>
<evidence type="ECO:0000259" key="4">
    <source>
        <dbReference type="Pfam" id="PF13439"/>
    </source>
</evidence>
<evidence type="ECO:0000256" key="2">
    <source>
        <dbReference type="ARBA" id="ARBA00022679"/>
    </source>
</evidence>
<accession>A0ABY4KWC7</accession>
<dbReference type="InterPro" id="IPR001296">
    <property type="entry name" value="Glyco_trans_1"/>
</dbReference>
<keyword evidence="1" id="KW-0328">Glycosyltransferase</keyword>
<organism evidence="5 6">
    <name type="scientific">Thermobifida alba</name>
    <name type="common">Thermomonospora alba</name>
    <dbReference type="NCBI Taxonomy" id="53522"/>
    <lineage>
        <taxon>Bacteria</taxon>
        <taxon>Bacillati</taxon>
        <taxon>Actinomycetota</taxon>
        <taxon>Actinomycetes</taxon>
        <taxon>Streptosporangiales</taxon>
        <taxon>Nocardiopsidaceae</taxon>
        <taxon>Thermobifida</taxon>
    </lineage>
</organism>
<dbReference type="Pfam" id="PF00534">
    <property type="entry name" value="Glycos_transf_1"/>
    <property type="match status" value="1"/>
</dbReference>
<dbReference type="PANTHER" id="PTHR45947:SF3">
    <property type="entry name" value="SULFOQUINOVOSYL TRANSFERASE SQD2"/>
    <property type="match status" value="1"/>
</dbReference>
<keyword evidence="6" id="KW-1185">Reference proteome</keyword>
<dbReference type="Gene3D" id="3.40.50.2000">
    <property type="entry name" value="Glycogen Phosphorylase B"/>
    <property type="match status" value="2"/>
</dbReference>
<dbReference type="InterPro" id="IPR050194">
    <property type="entry name" value="Glycosyltransferase_grp1"/>
</dbReference>
<proteinExistence type="predicted"/>